<comment type="subcellular location">
    <subcellularLocation>
        <location evidence="1">Membrane</location>
        <topology evidence="1">Multi-pass membrane protein</topology>
    </subcellularLocation>
</comment>
<dbReference type="AlphaFoldDB" id="A0A1V8STQ9"/>
<evidence type="ECO:0000256" key="2">
    <source>
        <dbReference type="ARBA" id="ARBA00006727"/>
    </source>
</evidence>
<feature type="transmembrane region" description="Helical" evidence="3">
    <location>
        <begin position="250"/>
        <end position="273"/>
    </location>
</feature>
<dbReference type="SUPFAM" id="SSF103473">
    <property type="entry name" value="MFS general substrate transporter"/>
    <property type="match status" value="1"/>
</dbReference>
<organism evidence="4 5">
    <name type="scientific">Cryoendolithus antarcticus</name>
    <dbReference type="NCBI Taxonomy" id="1507870"/>
    <lineage>
        <taxon>Eukaryota</taxon>
        <taxon>Fungi</taxon>
        <taxon>Dikarya</taxon>
        <taxon>Ascomycota</taxon>
        <taxon>Pezizomycotina</taxon>
        <taxon>Dothideomycetes</taxon>
        <taxon>Dothideomycetidae</taxon>
        <taxon>Cladosporiales</taxon>
        <taxon>Cladosporiaceae</taxon>
        <taxon>Cryoendolithus</taxon>
    </lineage>
</organism>
<dbReference type="PANTHER" id="PTHR11360:SF287">
    <property type="entry name" value="MFS MONOCARBOXYLATE TRANSPORTER"/>
    <property type="match status" value="1"/>
</dbReference>
<feature type="transmembrane region" description="Helical" evidence="3">
    <location>
        <begin position="44"/>
        <end position="65"/>
    </location>
</feature>
<feature type="transmembrane region" description="Helical" evidence="3">
    <location>
        <begin position="209"/>
        <end position="229"/>
    </location>
</feature>
<evidence type="ECO:0008006" key="6">
    <source>
        <dbReference type="Google" id="ProtNLM"/>
    </source>
</evidence>
<dbReference type="OrthoDB" id="2213137at2759"/>
<feature type="transmembrane region" description="Helical" evidence="3">
    <location>
        <begin position="378"/>
        <end position="398"/>
    </location>
</feature>
<evidence type="ECO:0000313" key="4">
    <source>
        <dbReference type="EMBL" id="OQO02575.1"/>
    </source>
</evidence>
<feature type="transmembrane region" description="Helical" evidence="3">
    <location>
        <begin position="316"/>
        <end position="335"/>
    </location>
</feature>
<name>A0A1V8STQ9_9PEZI</name>
<dbReference type="InterPro" id="IPR011701">
    <property type="entry name" value="MFS"/>
</dbReference>
<keyword evidence="3" id="KW-0812">Transmembrane</keyword>
<gene>
    <name evidence="4" type="ORF">B0A48_12103</name>
</gene>
<feature type="transmembrane region" description="Helical" evidence="3">
    <location>
        <begin position="418"/>
        <end position="441"/>
    </location>
</feature>
<feature type="transmembrane region" description="Helical" evidence="3">
    <location>
        <begin position="85"/>
        <end position="107"/>
    </location>
</feature>
<reference evidence="5" key="1">
    <citation type="submission" date="2017-03" db="EMBL/GenBank/DDBJ databases">
        <title>Genomes of endolithic fungi from Antarctica.</title>
        <authorList>
            <person name="Coleine C."/>
            <person name="Masonjones S."/>
            <person name="Stajich J.E."/>
        </authorList>
    </citation>
    <scope>NUCLEOTIDE SEQUENCE [LARGE SCALE GENOMIC DNA]</scope>
    <source>
        <strain evidence="5">CCFEE 5527</strain>
    </source>
</reference>
<comment type="similarity">
    <text evidence="2">Belongs to the major facilitator superfamily. Monocarboxylate porter (TC 2.A.1.13) family.</text>
</comment>
<dbReference type="EMBL" id="NAJO01000027">
    <property type="protein sequence ID" value="OQO02575.1"/>
    <property type="molecule type" value="Genomic_DNA"/>
</dbReference>
<feature type="transmembrane region" description="Helical" evidence="3">
    <location>
        <begin position="341"/>
        <end position="366"/>
    </location>
</feature>
<comment type="caution">
    <text evidence="4">The sequence shown here is derived from an EMBL/GenBank/DDBJ whole genome shotgun (WGS) entry which is preliminary data.</text>
</comment>
<evidence type="ECO:0000256" key="1">
    <source>
        <dbReference type="ARBA" id="ARBA00004141"/>
    </source>
</evidence>
<keyword evidence="3" id="KW-0472">Membrane</keyword>
<dbReference type="GO" id="GO:0016020">
    <property type="term" value="C:membrane"/>
    <property type="evidence" value="ECO:0007669"/>
    <property type="project" value="UniProtKB-SubCell"/>
</dbReference>
<keyword evidence="3" id="KW-1133">Transmembrane helix</keyword>
<accession>A0A1V8STQ9</accession>
<dbReference type="InterPro" id="IPR036259">
    <property type="entry name" value="MFS_trans_sf"/>
</dbReference>
<protein>
    <recommendedName>
        <fullName evidence="6">Major facilitator superfamily (MFS) profile domain-containing protein</fullName>
    </recommendedName>
</protein>
<feature type="transmembrane region" description="Helical" evidence="3">
    <location>
        <begin position="285"/>
        <end position="304"/>
    </location>
</feature>
<sequence>MAPSSPSLSATTAHIPTVLEPMDIEDLSPLDSQSLPRADGGKQAWLALAGCFTLEMLVWGFPYAFGVFQDFYLTHEPFSSSPTGIAAIATTASGIMFLASPLVAIAIQRFPEWRRRASFAGIAVMAIALIGASFVSSTAALLGLQGVLYGVGGLTVYFPAMYICDEWFVKRKGIAFAVIWSGTGVAGAIVPFLSQWLLDSFGFRMTLRVWAVIIVVLATPSVLIMRPRLPIVPSGSSSLRPIDLSFLRRAPFWIFSLGNVMQSIAYFLPQLWIPSFARQIGLPPLAGPLALCLFSLAAVGGYLSQGALVDRYHVTTAIFVATLGSVVSVFIFWGLTTSQPMLYVFVIIWGLTGGGYAANWSGVAMAIKQSGVHVETGLIISLMCVSKGIGSLVSGPISEQLLLAGGVRGSKGAYGTEYGAIILFTGICLAFGGIACVGRLAKWV</sequence>
<dbReference type="GO" id="GO:0022857">
    <property type="term" value="F:transmembrane transporter activity"/>
    <property type="evidence" value="ECO:0007669"/>
    <property type="project" value="InterPro"/>
</dbReference>
<evidence type="ECO:0000256" key="3">
    <source>
        <dbReference type="SAM" id="Phobius"/>
    </source>
</evidence>
<feature type="transmembrane region" description="Helical" evidence="3">
    <location>
        <begin position="176"/>
        <end position="197"/>
    </location>
</feature>
<feature type="transmembrane region" description="Helical" evidence="3">
    <location>
        <begin position="147"/>
        <end position="164"/>
    </location>
</feature>
<dbReference type="InterPro" id="IPR050327">
    <property type="entry name" value="Proton-linked_MCT"/>
</dbReference>
<keyword evidence="5" id="KW-1185">Reference proteome</keyword>
<dbReference type="Pfam" id="PF07690">
    <property type="entry name" value="MFS_1"/>
    <property type="match status" value="1"/>
</dbReference>
<proteinExistence type="inferred from homology"/>
<dbReference type="PANTHER" id="PTHR11360">
    <property type="entry name" value="MONOCARBOXYLATE TRANSPORTER"/>
    <property type="match status" value="1"/>
</dbReference>
<feature type="transmembrane region" description="Helical" evidence="3">
    <location>
        <begin position="119"/>
        <end position="141"/>
    </location>
</feature>
<evidence type="ECO:0000313" key="5">
    <source>
        <dbReference type="Proteomes" id="UP000192596"/>
    </source>
</evidence>
<dbReference type="Gene3D" id="1.20.1250.20">
    <property type="entry name" value="MFS general substrate transporter like domains"/>
    <property type="match status" value="2"/>
</dbReference>
<dbReference type="Proteomes" id="UP000192596">
    <property type="component" value="Unassembled WGS sequence"/>
</dbReference>
<dbReference type="InParanoid" id="A0A1V8STQ9"/>